<keyword evidence="8" id="KW-1185">Reference proteome</keyword>
<evidence type="ECO:0000259" key="6">
    <source>
        <dbReference type="PROSITE" id="PS51656"/>
    </source>
</evidence>
<organism evidence="7 8">
    <name type="scientific">Petrocella atlantisensis</name>
    <dbReference type="NCBI Taxonomy" id="2173034"/>
    <lineage>
        <taxon>Bacteria</taxon>
        <taxon>Bacillati</taxon>
        <taxon>Bacillota</taxon>
        <taxon>Clostridia</taxon>
        <taxon>Lachnospirales</taxon>
        <taxon>Vallitaleaceae</taxon>
        <taxon>Petrocella</taxon>
    </lineage>
</organism>
<dbReference type="AlphaFoldDB" id="A0A3P7RSF4"/>
<dbReference type="InterPro" id="IPR009016">
    <property type="entry name" value="Fe_hydrogenase"/>
</dbReference>
<dbReference type="OrthoDB" id="9798098at2"/>
<dbReference type="InterPro" id="IPR004108">
    <property type="entry name" value="Fe_hydrogenase_lsu_C"/>
</dbReference>
<sequence length="438" mass="48776">MGNYHSVTLDKNRCIGCTDCIKRCPTEAIRVRHSKAEITDDLCIDCGMCIRVCKSHAKRALTDSLDKINKFKYKVAIPAPTLYTQFKKLRDPNIVLTALKKIGFDEVFEVAKAAEVVTAYSQKLLEEGKINRPVISSACPAIVKLIQMRFPSLIDNVMPIISPKEAIARYARQYLMDQGLKSKDIGIFFITPCAAKVTNSRQPQTIKTSDVDGVISMKDIYLELIPVINKLQPEDIEILQMSTANGIGWAASGGEGLASKVYNLVAVDGIENVITILERVENNKLDVDFIECLACVNGCLGGPLTVENSFVSTNRMGKIKKYVKQHGKTRELNIISPKIRLKWDFALEVTHVRKLDDNMMVALNKMEQIDDLHKTLPRIDCGSCGAPTCKAFAEDVVRGDAIIEDCIFMLREKVRTMAGEMMALSGMLPPSIDQNRRE</sequence>
<evidence type="ECO:0000256" key="4">
    <source>
        <dbReference type="ARBA" id="ARBA00023014"/>
    </source>
</evidence>
<dbReference type="Pfam" id="PF02906">
    <property type="entry name" value="Fe_hyd_lg_C"/>
    <property type="match status" value="2"/>
</dbReference>
<dbReference type="SUPFAM" id="SSF53920">
    <property type="entry name" value="Fe-only hydrogenase"/>
    <property type="match status" value="1"/>
</dbReference>
<dbReference type="PROSITE" id="PS51656">
    <property type="entry name" value="4FE4S"/>
    <property type="match status" value="1"/>
</dbReference>
<keyword evidence="4" id="KW-0411">Iron-sulfur</keyword>
<dbReference type="RefSeq" id="WP_125135533.1">
    <property type="nucleotide sequence ID" value="NZ_LR130778.1"/>
</dbReference>
<evidence type="ECO:0000313" key="8">
    <source>
        <dbReference type="Proteomes" id="UP000279029"/>
    </source>
</evidence>
<keyword evidence="3" id="KW-0408">Iron</keyword>
<keyword evidence="2" id="KW-0479">Metal-binding</keyword>
<feature type="domain" description="4Fe-4S ferredoxin-type" evidence="5">
    <location>
        <begin position="35"/>
        <end position="63"/>
    </location>
</feature>
<evidence type="ECO:0000256" key="3">
    <source>
        <dbReference type="ARBA" id="ARBA00023004"/>
    </source>
</evidence>
<proteinExistence type="predicted"/>
<dbReference type="EMBL" id="LR130778">
    <property type="protein sequence ID" value="VDN45946.1"/>
    <property type="molecule type" value="Genomic_DNA"/>
</dbReference>
<dbReference type="PROSITE" id="PS00198">
    <property type="entry name" value="4FE4S_FER_1"/>
    <property type="match status" value="1"/>
</dbReference>
<name>A0A3P7RSF4_9FIRM</name>
<dbReference type="Proteomes" id="UP000279029">
    <property type="component" value="Chromosome"/>
</dbReference>
<evidence type="ECO:0000256" key="2">
    <source>
        <dbReference type="ARBA" id="ARBA00022723"/>
    </source>
</evidence>
<dbReference type="Pfam" id="PF04060">
    <property type="entry name" value="FeS"/>
    <property type="match status" value="1"/>
</dbReference>
<evidence type="ECO:0000313" key="7">
    <source>
        <dbReference type="EMBL" id="VDN45946.1"/>
    </source>
</evidence>
<gene>
    <name evidence="7" type="ORF">PATL70BA_0107</name>
</gene>
<dbReference type="PANTHER" id="PTHR43560:SF1">
    <property type="entry name" value="ION-TRANSLOCATING OXIDOREDUCTASE COMPLEX SUBUNIT B"/>
    <property type="match status" value="1"/>
</dbReference>
<dbReference type="PROSITE" id="PS51379">
    <property type="entry name" value="4FE4S_FER_2"/>
    <property type="match status" value="2"/>
</dbReference>
<dbReference type="Pfam" id="PF13237">
    <property type="entry name" value="Fer4_10"/>
    <property type="match status" value="1"/>
</dbReference>
<reference evidence="7 8" key="1">
    <citation type="submission" date="2018-09" db="EMBL/GenBank/DDBJ databases">
        <authorList>
            <person name="Postec A."/>
        </authorList>
    </citation>
    <scope>NUCLEOTIDE SEQUENCE [LARGE SCALE GENOMIC DNA]</scope>
    <source>
        <strain evidence="7">70B-A</strain>
    </source>
</reference>
<feature type="domain" description="4Fe-4S" evidence="6">
    <location>
        <begin position="364"/>
        <end position="423"/>
    </location>
</feature>
<dbReference type="Gene3D" id="1.10.15.40">
    <property type="entry name" value="Electron transport complex subunit B, putative Fe-S cluster"/>
    <property type="match status" value="1"/>
</dbReference>
<keyword evidence="1" id="KW-0004">4Fe-4S</keyword>
<dbReference type="InterPro" id="IPR017896">
    <property type="entry name" value="4Fe4S_Fe-S-bd"/>
</dbReference>
<dbReference type="PANTHER" id="PTHR43560">
    <property type="entry name" value="ION-TRANSLOCATING OXIDOREDUCTASE COMPLEX SUBUNIT B"/>
    <property type="match status" value="1"/>
</dbReference>
<dbReference type="Gene3D" id="3.40.50.1780">
    <property type="match status" value="1"/>
</dbReference>
<dbReference type="InterPro" id="IPR017900">
    <property type="entry name" value="4Fe4S_Fe_S_CS"/>
</dbReference>
<dbReference type="GO" id="GO:0051539">
    <property type="term" value="F:4 iron, 4 sulfur cluster binding"/>
    <property type="evidence" value="ECO:0007669"/>
    <property type="project" value="UniProtKB-KW"/>
</dbReference>
<dbReference type="Gene3D" id="3.30.70.20">
    <property type="match status" value="1"/>
</dbReference>
<protein>
    <submittedName>
        <fullName evidence="7">Ferredoxin</fullName>
    </submittedName>
</protein>
<dbReference type="Gene3D" id="3.40.950.10">
    <property type="entry name" value="Fe-only Hydrogenase (Larger Subunit), Chain L, domain 3"/>
    <property type="match status" value="2"/>
</dbReference>
<dbReference type="GO" id="GO:0046872">
    <property type="term" value="F:metal ion binding"/>
    <property type="evidence" value="ECO:0007669"/>
    <property type="project" value="UniProtKB-KW"/>
</dbReference>
<dbReference type="SUPFAM" id="SSF54862">
    <property type="entry name" value="4Fe-4S ferredoxins"/>
    <property type="match status" value="1"/>
</dbReference>
<feature type="domain" description="4Fe-4S ferredoxin-type" evidence="5">
    <location>
        <begin position="5"/>
        <end position="34"/>
    </location>
</feature>
<dbReference type="InterPro" id="IPR050395">
    <property type="entry name" value="4Fe4S_Ferredoxin_RnfB"/>
</dbReference>
<evidence type="ECO:0000259" key="5">
    <source>
        <dbReference type="PROSITE" id="PS51379"/>
    </source>
</evidence>
<dbReference type="InterPro" id="IPR007202">
    <property type="entry name" value="4Fe-4S_dom"/>
</dbReference>
<dbReference type="KEGG" id="cbar:PATL70BA_0107"/>
<accession>A0A3P7RSF4</accession>
<evidence type="ECO:0000256" key="1">
    <source>
        <dbReference type="ARBA" id="ARBA00022485"/>
    </source>
</evidence>